<name>A0A494ZXR3_9BACI</name>
<keyword evidence="3" id="KW-1185">Reference proteome</keyword>
<dbReference type="InterPro" id="IPR025870">
    <property type="entry name" value="Glyoxalase-like_dom"/>
</dbReference>
<accession>A0A494ZXR3</accession>
<feature type="domain" description="Glyoxalase-like" evidence="1">
    <location>
        <begin position="4"/>
        <end position="151"/>
    </location>
</feature>
<gene>
    <name evidence="2" type="ORF">D8M06_14875</name>
</gene>
<dbReference type="Gene3D" id="3.10.180.10">
    <property type="entry name" value="2,3-Dihydroxybiphenyl 1,2-Dioxygenase, domain 1"/>
    <property type="match status" value="1"/>
</dbReference>
<protein>
    <submittedName>
        <fullName evidence="2">VOC family protein</fullName>
    </submittedName>
</protein>
<dbReference type="RefSeq" id="WP_121205315.1">
    <property type="nucleotide sequence ID" value="NZ_RBZP01000015.1"/>
</dbReference>
<organism evidence="2 3">
    <name type="scientific">Oceanobacillus halophilus</name>
    <dbReference type="NCBI Taxonomy" id="930130"/>
    <lineage>
        <taxon>Bacteria</taxon>
        <taxon>Bacillati</taxon>
        <taxon>Bacillota</taxon>
        <taxon>Bacilli</taxon>
        <taxon>Bacillales</taxon>
        <taxon>Bacillaceae</taxon>
        <taxon>Oceanobacillus</taxon>
    </lineage>
</organism>
<dbReference type="Proteomes" id="UP000269301">
    <property type="component" value="Unassembled WGS sequence"/>
</dbReference>
<evidence type="ECO:0000313" key="3">
    <source>
        <dbReference type="Proteomes" id="UP000269301"/>
    </source>
</evidence>
<dbReference type="PANTHER" id="PTHR40265">
    <property type="entry name" value="BLL2707 PROTEIN"/>
    <property type="match status" value="1"/>
</dbReference>
<dbReference type="SUPFAM" id="SSF54593">
    <property type="entry name" value="Glyoxalase/Bleomycin resistance protein/Dihydroxybiphenyl dioxygenase"/>
    <property type="match status" value="1"/>
</dbReference>
<dbReference type="AlphaFoldDB" id="A0A494ZXR3"/>
<dbReference type="EMBL" id="RBZP01000015">
    <property type="protein sequence ID" value="RKQ30908.1"/>
    <property type="molecule type" value="Genomic_DNA"/>
</dbReference>
<evidence type="ECO:0000259" key="1">
    <source>
        <dbReference type="Pfam" id="PF13468"/>
    </source>
</evidence>
<dbReference type="PANTHER" id="PTHR40265:SF1">
    <property type="entry name" value="GLYOXALASE-LIKE DOMAIN-CONTAINING PROTEIN"/>
    <property type="match status" value="1"/>
</dbReference>
<sequence length="206" mass="23860">MLALDHIVIASRNPKADAEEFARRFDVEVIEGGKHEIWGTYNFLAYFQNDCYLEWLGVMDIATAKRSDNPLIHQLVAALENGIEGTIQYALRTNQMDYYVRYFYKTDISFIGPIPGSRKKPDDTMLEWKMLFPMESSNLPFLIEWNNGKNIPADSSLINNRRIKVMKTPADENQFSNIYQTKFINNNSSLENSLIRIGDRMSFELN</sequence>
<dbReference type="InterPro" id="IPR029068">
    <property type="entry name" value="Glyas_Bleomycin-R_OHBP_Dase"/>
</dbReference>
<reference evidence="2 3" key="1">
    <citation type="journal article" date="2016" name="Int. J. Syst. Evol. Microbiol.">
        <title>Oceanobacillus halophilus sp. nov., a novel moderately halophilic bacterium from a hypersaline lake.</title>
        <authorList>
            <person name="Amoozegar M.A."/>
            <person name="Bagheri M."/>
            <person name="Makhdoumi A."/>
            <person name="Nikou M.M."/>
            <person name="Fazeli S.A.S."/>
            <person name="Schumann P."/>
            <person name="Sproer C."/>
            <person name="Sanchez-Porro C."/>
            <person name="Ventosa A."/>
        </authorList>
    </citation>
    <scope>NUCLEOTIDE SEQUENCE [LARGE SCALE GENOMIC DNA]</scope>
    <source>
        <strain evidence="2 3">DSM 23996</strain>
    </source>
</reference>
<evidence type="ECO:0000313" key="2">
    <source>
        <dbReference type="EMBL" id="RKQ30908.1"/>
    </source>
</evidence>
<comment type="caution">
    <text evidence="2">The sequence shown here is derived from an EMBL/GenBank/DDBJ whole genome shotgun (WGS) entry which is preliminary data.</text>
</comment>
<proteinExistence type="predicted"/>
<dbReference type="OrthoDB" id="9111355at2"/>
<dbReference type="Pfam" id="PF13468">
    <property type="entry name" value="Glyoxalase_3"/>
    <property type="match status" value="1"/>
</dbReference>